<evidence type="ECO:0000256" key="5">
    <source>
        <dbReference type="ARBA" id="ARBA00022490"/>
    </source>
</evidence>
<proteinExistence type="inferred from homology"/>
<dbReference type="Gene3D" id="3.80.10.10">
    <property type="entry name" value="Ribonuclease Inhibitor"/>
    <property type="match status" value="1"/>
</dbReference>
<evidence type="ECO:0000256" key="1">
    <source>
        <dbReference type="ARBA" id="ARBA00004236"/>
    </source>
</evidence>
<gene>
    <name evidence="12" type="ORF">HHUSO_G19317</name>
</gene>
<feature type="domain" description="CARMIL C-terminal" evidence="10">
    <location>
        <begin position="783"/>
        <end position="1093"/>
    </location>
</feature>
<name>A0ABR0Z5M5_HUSHU</name>
<keyword evidence="4" id="KW-1003">Cell membrane</keyword>
<keyword evidence="13" id="KW-1185">Reference proteome</keyword>
<dbReference type="InterPro" id="IPR051279">
    <property type="entry name" value="PP1-Reg/Actin-Interact_Protein"/>
</dbReference>
<protein>
    <submittedName>
        <fullName evidence="12">Capping protein</fullName>
    </submittedName>
</protein>
<evidence type="ECO:0000259" key="11">
    <source>
        <dbReference type="Pfam" id="PF17888"/>
    </source>
</evidence>
<keyword evidence="5" id="KW-0963">Cytoplasm</keyword>
<feature type="region of interest" description="Disordered" evidence="9">
    <location>
        <begin position="1252"/>
        <end position="1560"/>
    </location>
</feature>
<evidence type="ECO:0000256" key="6">
    <source>
        <dbReference type="ARBA" id="ARBA00022614"/>
    </source>
</evidence>
<dbReference type="SMART" id="SM00368">
    <property type="entry name" value="LRR_RI"/>
    <property type="match status" value="4"/>
</dbReference>
<dbReference type="InterPro" id="IPR041245">
    <property type="entry name" value="CARMIL_PH"/>
</dbReference>
<dbReference type="InterPro" id="IPR011993">
    <property type="entry name" value="PH-like_dom_sf"/>
</dbReference>
<evidence type="ECO:0000256" key="2">
    <source>
        <dbReference type="ARBA" id="ARBA00004496"/>
    </source>
</evidence>
<dbReference type="Proteomes" id="UP001369086">
    <property type="component" value="Unassembled WGS sequence"/>
</dbReference>
<evidence type="ECO:0000313" key="13">
    <source>
        <dbReference type="Proteomes" id="UP001369086"/>
    </source>
</evidence>
<dbReference type="SUPFAM" id="SSF52047">
    <property type="entry name" value="RNI-like"/>
    <property type="match status" value="2"/>
</dbReference>
<feature type="compositionally biased region" description="Basic and acidic residues" evidence="9">
    <location>
        <begin position="1121"/>
        <end position="1137"/>
    </location>
</feature>
<feature type="compositionally biased region" description="Basic and acidic residues" evidence="9">
    <location>
        <begin position="1258"/>
        <end position="1274"/>
    </location>
</feature>
<accession>A0ABR0Z5M5</accession>
<dbReference type="PANTHER" id="PTHR24112:SF32">
    <property type="entry name" value="CAPPING PROTEIN, ARP2_3 AND MYOSIN-I LINKER PROTEIN 2"/>
    <property type="match status" value="1"/>
</dbReference>
<feature type="region of interest" description="Disordered" evidence="9">
    <location>
        <begin position="960"/>
        <end position="1022"/>
    </location>
</feature>
<comment type="similarity">
    <text evidence="3">Belongs to the CARMIL family.</text>
</comment>
<dbReference type="InterPro" id="IPR032675">
    <property type="entry name" value="LRR_dom_sf"/>
</dbReference>
<feature type="compositionally biased region" description="Low complexity" evidence="9">
    <location>
        <begin position="960"/>
        <end position="986"/>
    </location>
</feature>
<dbReference type="EMBL" id="JAHFZB010000017">
    <property type="protein sequence ID" value="KAK6480126.1"/>
    <property type="molecule type" value="Genomic_DNA"/>
</dbReference>
<keyword evidence="8" id="KW-0472">Membrane</keyword>
<evidence type="ECO:0000256" key="3">
    <source>
        <dbReference type="ARBA" id="ARBA00007298"/>
    </source>
</evidence>
<reference evidence="12 13" key="1">
    <citation type="submission" date="2021-05" db="EMBL/GenBank/DDBJ databases">
        <authorList>
            <person name="Zahm M."/>
            <person name="Klopp C."/>
            <person name="Cabau C."/>
            <person name="Kuhl H."/>
            <person name="Suciu R."/>
            <person name="Ciorpac M."/>
            <person name="Holostenco D."/>
            <person name="Gessner J."/>
            <person name="Wuertz S."/>
            <person name="Hohne C."/>
            <person name="Stock M."/>
            <person name="Gislard M."/>
            <person name="Lluch J."/>
            <person name="Milhes M."/>
            <person name="Lampietro C."/>
            <person name="Lopez Roques C."/>
            <person name="Donnadieu C."/>
            <person name="Du K."/>
            <person name="Schartl M."/>
            <person name="Guiguen Y."/>
        </authorList>
    </citation>
    <scope>NUCLEOTIDE SEQUENCE [LARGE SCALE GENOMIC DNA]</scope>
    <source>
        <strain evidence="12">Hh-F2</strain>
        <tissue evidence="12">Blood</tissue>
    </source>
</reference>
<dbReference type="InterPro" id="IPR001611">
    <property type="entry name" value="Leu-rich_rpt"/>
</dbReference>
<dbReference type="Pfam" id="PF13516">
    <property type="entry name" value="LRR_6"/>
    <property type="match status" value="2"/>
</dbReference>
<organism evidence="12 13">
    <name type="scientific">Huso huso</name>
    <name type="common">Beluga</name>
    <name type="synonym">Acipenser huso</name>
    <dbReference type="NCBI Taxonomy" id="61971"/>
    <lineage>
        <taxon>Eukaryota</taxon>
        <taxon>Metazoa</taxon>
        <taxon>Chordata</taxon>
        <taxon>Craniata</taxon>
        <taxon>Vertebrata</taxon>
        <taxon>Euteleostomi</taxon>
        <taxon>Actinopterygii</taxon>
        <taxon>Chondrostei</taxon>
        <taxon>Acipenseriformes</taxon>
        <taxon>Acipenseridae</taxon>
        <taxon>Huso</taxon>
    </lineage>
</organism>
<dbReference type="PANTHER" id="PTHR24112">
    <property type="entry name" value="LEUCINE-RICH REPEAT, ISOFORM F-RELATED"/>
    <property type="match status" value="1"/>
</dbReference>
<evidence type="ECO:0000259" key="10">
    <source>
        <dbReference type="Pfam" id="PF16000"/>
    </source>
</evidence>
<evidence type="ECO:0000313" key="12">
    <source>
        <dbReference type="EMBL" id="KAK6480126.1"/>
    </source>
</evidence>
<dbReference type="Pfam" id="PF17888">
    <property type="entry name" value="Carm_PH"/>
    <property type="match status" value="1"/>
</dbReference>
<dbReference type="Gene3D" id="6.10.140.1850">
    <property type="match status" value="1"/>
</dbReference>
<feature type="region of interest" description="Disordered" evidence="9">
    <location>
        <begin position="1047"/>
        <end position="1234"/>
    </location>
</feature>
<evidence type="ECO:0000256" key="9">
    <source>
        <dbReference type="SAM" id="MobiDB-lite"/>
    </source>
</evidence>
<comment type="subcellular location">
    <subcellularLocation>
        <location evidence="1">Cell membrane</location>
    </subcellularLocation>
    <subcellularLocation>
        <location evidence="2">Cytoplasm</location>
    </subcellularLocation>
</comment>
<evidence type="ECO:0000256" key="4">
    <source>
        <dbReference type="ARBA" id="ARBA00022475"/>
    </source>
</evidence>
<feature type="compositionally biased region" description="Basic residues" evidence="9">
    <location>
        <begin position="997"/>
        <end position="1012"/>
    </location>
</feature>
<evidence type="ECO:0000256" key="7">
    <source>
        <dbReference type="ARBA" id="ARBA00022737"/>
    </source>
</evidence>
<feature type="domain" description="CARMIL pleckstrin homology" evidence="11">
    <location>
        <begin position="26"/>
        <end position="119"/>
    </location>
</feature>
<feature type="compositionally biased region" description="Low complexity" evidence="9">
    <location>
        <begin position="1138"/>
        <end position="1157"/>
    </location>
</feature>
<comment type="caution">
    <text evidence="12">The sequence shown here is derived from an EMBL/GenBank/DDBJ whole genome shotgun (WGS) entry which is preliminary data.</text>
</comment>
<feature type="compositionally biased region" description="Basic and acidic residues" evidence="9">
    <location>
        <begin position="1166"/>
        <end position="1201"/>
    </location>
</feature>
<evidence type="ECO:0000256" key="8">
    <source>
        <dbReference type="ARBA" id="ARBA00023136"/>
    </source>
</evidence>
<dbReference type="Pfam" id="PF16000">
    <property type="entry name" value="CARMIL_C"/>
    <property type="match status" value="1"/>
</dbReference>
<dbReference type="Gene3D" id="2.30.29.30">
    <property type="entry name" value="Pleckstrin-homology domain (PH domain)/Phosphotyrosine-binding domain (PTB)"/>
    <property type="match status" value="1"/>
</dbReference>
<feature type="compositionally biased region" description="Basic residues" evidence="9">
    <location>
        <begin position="1425"/>
        <end position="1436"/>
    </location>
</feature>
<dbReference type="InterPro" id="IPR031943">
    <property type="entry name" value="CARMIL_C"/>
</dbReference>
<keyword evidence="6" id="KW-0433">Leucine-rich repeat</keyword>
<feature type="compositionally biased region" description="Basic and acidic residues" evidence="9">
    <location>
        <begin position="1515"/>
        <end position="1536"/>
    </location>
</feature>
<sequence length="1560" mass="170937">MAVNPKPAISYSLQDSISKFLKPENIQFMGRILLNRSKSKPEERILVMTLWRAHILQPGLPVKVDSSFSYLEISAIIIKDINQAVIETDRCSYSFCLMSLYDLEHMVSHVTASLRKIFPDSSPGKLLKKIPPDLQERFQKLTSAVEEHQSANQGPCGGFSETYAGLCDYNEFTCREEIQWDVDNIYHSQDCREFNLLDFSHMDSRDIALAVAALSFNQWFTKLSCKDFKLGPEVLEQVLYVIHMSPKLEEVSLESSGLKSDFAQKMALALSEHPCSALHSINLSGNPIEDRGIAALSQQFEKLASGLTSLTLSRTSFTARGLSSLSHALSVNKSFSSSLRLLDLSGNAGIFTTEDTTNFFSFLASPNALTHLDLSATDCPLDMLFVPLLGGCCSKLSYLNLSKNVYSHKKVKGIPAAVKEFFSSCASLKFLGLSASKLPSEVLRLLLQGLACNTHLSDVQLDLSSCELRSAGAQVIQDHIFEANAIGSLDLSDNGFDSDMVTLVLSIGRSQSIRHLSLGKNFCMKSKALADVLCRIVQLIQEEECPLESLSVADSKLKAAGTTILINALGSNPSLSKIDISGNCMGDTGAKMLAKALQINTKLRTVIWDRNNTTAIGFLDVANALEKNYTLKSLAMPVSDVAQASRSNPEKTEEALQKIQSSLLRNNQRYSAFSDRASRLQQGIITSSSEQLVSRLCAQLQGSMASLSSCSAREVQEDIVTAEEVLREARASINLLPTLYQMGRAPSSVDVLHYRLKETAEEITQEISQEIQLLVHSMLDTVQRLCPKVIQRTKVRDQLTGSASSRTVQSEDFVREALIQQAGEDIVNKLSELKLSHTVTLAESIIDEILQDLTNSQRKLAQHVLEHTKTLPQIVTPKTEEKPLRKNKALFELAEMEFPTDEYVPVIRRHTLHARSIRPAPSMKSLVELDSESQQEDSEAGASQAGLSISSKALVKSRPASTEDAAATAALSNSLPPSSEPASPQPLMDLPIEGQRLKHYTRARPRPNRRNKQPPSKPNVQAVACENEDNIGNVDEGVEEFFTKKLLPEDPLKSQQPAKAREPTCSASPPSSSKTIKKKFGDFFAFKKPRSARGAKGEGGPESSPSVGLRLKKTSIADLIRPLREAARAAERADESAGKAAAAASVTVSAGSSVTDSPAAQPPGPVDRERSKTLDSDREKSKTPDADRKLKPSRRSLREGKSQSLILLPGVDEDENLPGNHGKKHFSDKAAAEGAQTFEQKVHVMLHRIGVTKVLSSDPKKNENKEGELRKADSEGTIMDSKPQPPPQFMKPRTMSTSSDIRRPGRPSIAAEPPEADSTSTAKKSSREHASPAFHKIVGKPPVPDHKDKSSESLSSPRTPVACPEQAHPESSTAGAAQEADSLSRCKKDTPTPSPRRGTSLGEQKKTTEPAMPTPSEDNLPVPRPRIKPIHNRRAVSVHEEQLRDQSSLLEPEDLKAALSRLQRSPVRKRTNRAELPPFSESQPEEMEGESGSYPPISSVHIETIRKVTKYSRLPQEDRRDQNETSDQREAGRIERGAATPNERSAGSTDCTTNTSRPKN</sequence>
<keyword evidence="7" id="KW-0677">Repeat</keyword>
<feature type="compositionally biased region" description="Polar residues" evidence="9">
    <location>
        <begin position="1542"/>
        <end position="1560"/>
    </location>
</feature>